<gene>
    <name evidence="14" type="ORF">E4U09_003585</name>
</gene>
<name>A0A9P7QE71_9HYPO</name>
<evidence type="ECO:0000256" key="10">
    <source>
        <dbReference type="ARBA" id="ARBA00023136"/>
    </source>
</evidence>
<evidence type="ECO:0000256" key="3">
    <source>
        <dbReference type="ARBA" id="ARBA00008862"/>
    </source>
</evidence>
<evidence type="ECO:0000256" key="5">
    <source>
        <dbReference type="ARBA" id="ARBA00022692"/>
    </source>
</evidence>
<keyword evidence="7 13" id="KW-1133">Transmembrane helix</keyword>
<dbReference type="PANTHER" id="PTHR28264">
    <property type="entry name" value="CYTOCHROME C OXIDASE SUBUNIT 7A"/>
    <property type="match status" value="1"/>
</dbReference>
<dbReference type="GO" id="GO:0006123">
    <property type="term" value="P:mitochondrial electron transport, cytochrome c to oxygen"/>
    <property type="evidence" value="ECO:0007669"/>
    <property type="project" value="InterPro"/>
</dbReference>
<evidence type="ECO:0000256" key="8">
    <source>
        <dbReference type="ARBA" id="ARBA00023002"/>
    </source>
</evidence>
<evidence type="ECO:0000313" key="15">
    <source>
        <dbReference type="Proteomes" id="UP000707071"/>
    </source>
</evidence>
<dbReference type="PIRSF" id="PIRSF000283">
    <property type="entry name" value="COX9"/>
    <property type="match status" value="1"/>
</dbReference>
<comment type="subcellular location">
    <subcellularLocation>
        <location evidence="1">Mitochondrion inner membrane</location>
        <topology evidence="1">Single-pass membrane protein</topology>
    </subcellularLocation>
</comment>
<comment type="pathway">
    <text evidence="2 12">Energy metabolism; oxidative phosphorylation.</text>
</comment>
<evidence type="ECO:0000256" key="6">
    <source>
        <dbReference type="ARBA" id="ARBA00022792"/>
    </source>
</evidence>
<dbReference type="GO" id="GO:0016491">
    <property type="term" value="F:oxidoreductase activity"/>
    <property type="evidence" value="ECO:0007669"/>
    <property type="project" value="UniProtKB-KW"/>
</dbReference>
<comment type="caution">
    <text evidence="14">The sequence shown here is derived from an EMBL/GenBank/DDBJ whole genome shotgun (WGS) entry which is preliminary data.</text>
</comment>
<evidence type="ECO:0000256" key="4">
    <source>
        <dbReference type="ARBA" id="ARBA00016081"/>
    </source>
</evidence>
<keyword evidence="10 12" id="KW-0472">Membrane</keyword>
<dbReference type="CDD" id="cd22888">
    <property type="entry name" value="CcO_VIIa_fungal"/>
    <property type="match status" value="1"/>
</dbReference>
<dbReference type="GO" id="GO:0004129">
    <property type="term" value="F:cytochrome-c oxidase activity"/>
    <property type="evidence" value="ECO:0007669"/>
    <property type="project" value="TreeGrafter"/>
</dbReference>
<reference evidence="14 15" key="1">
    <citation type="journal article" date="2020" name="bioRxiv">
        <title>Whole genome comparisons of ergot fungi reveals the divergence and evolution of species within the genus Claviceps are the result of varying mechanisms driving genome evolution and host range expansion.</title>
        <authorList>
            <person name="Wyka S.A."/>
            <person name="Mondo S.J."/>
            <person name="Liu M."/>
            <person name="Dettman J."/>
            <person name="Nalam V."/>
            <person name="Broders K.D."/>
        </authorList>
    </citation>
    <scope>NUCLEOTIDE SEQUENCE [LARGE SCALE GENOMIC DNA]</scope>
    <source>
        <strain evidence="14 15">Clav52</strain>
    </source>
</reference>
<dbReference type="PANTHER" id="PTHR28264:SF1">
    <property type="entry name" value="CYTOCHROME C OXIDASE SUBUNIT 6C"/>
    <property type="match status" value="1"/>
</dbReference>
<evidence type="ECO:0000256" key="7">
    <source>
        <dbReference type="ARBA" id="ARBA00022989"/>
    </source>
</evidence>
<proteinExistence type="inferred from homology"/>
<dbReference type="GO" id="GO:0005743">
    <property type="term" value="C:mitochondrial inner membrane"/>
    <property type="evidence" value="ECO:0007669"/>
    <property type="project" value="UniProtKB-SubCell"/>
</dbReference>
<evidence type="ECO:0000256" key="13">
    <source>
        <dbReference type="SAM" id="Phobius"/>
    </source>
</evidence>
<organism evidence="14 15">
    <name type="scientific">Claviceps aff. purpurea</name>
    <dbReference type="NCBI Taxonomy" id="1967640"/>
    <lineage>
        <taxon>Eukaryota</taxon>
        <taxon>Fungi</taxon>
        <taxon>Dikarya</taxon>
        <taxon>Ascomycota</taxon>
        <taxon>Pezizomycotina</taxon>
        <taxon>Sordariomycetes</taxon>
        <taxon>Hypocreomycetidae</taxon>
        <taxon>Hypocreales</taxon>
        <taxon>Clavicipitaceae</taxon>
        <taxon>Claviceps</taxon>
    </lineage>
</organism>
<feature type="transmembrane region" description="Helical" evidence="13">
    <location>
        <begin position="14"/>
        <end position="34"/>
    </location>
</feature>
<evidence type="ECO:0000313" key="14">
    <source>
        <dbReference type="EMBL" id="KAG6292045.1"/>
    </source>
</evidence>
<keyword evidence="5 13" id="KW-0812">Transmembrane</keyword>
<evidence type="ECO:0000256" key="12">
    <source>
        <dbReference type="PIRNR" id="PIRNR000283"/>
    </source>
</evidence>
<comment type="similarity">
    <text evidence="3 12">Belongs to the fungal cytochrome c oxidase subunit 7a family.</text>
</comment>
<dbReference type="AlphaFoldDB" id="A0A9P7QE71"/>
<evidence type="ECO:0000256" key="2">
    <source>
        <dbReference type="ARBA" id="ARBA00004673"/>
    </source>
</evidence>
<protein>
    <recommendedName>
        <fullName evidence="4 12">Cytochrome c oxidase subunit 9, mitochondrial</fullName>
    </recommendedName>
    <alternativeName>
        <fullName evidence="11 12">Cytochrome c oxidase polypeptide VIIA</fullName>
    </alternativeName>
</protein>
<accession>A0A9P7QE71</accession>
<keyword evidence="9 12" id="KW-0496">Mitochondrion</keyword>
<evidence type="ECO:0000256" key="9">
    <source>
        <dbReference type="ARBA" id="ARBA00023128"/>
    </source>
</evidence>
<keyword evidence="8 12" id="KW-0560">Oxidoreductase</keyword>
<evidence type="ECO:0000256" key="1">
    <source>
        <dbReference type="ARBA" id="ARBA00004434"/>
    </source>
</evidence>
<dbReference type="InterPro" id="IPR014368">
    <property type="entry name" value="Cyt_c_oxidase_su7a_fun"/>
</dbReference>
<keyword evidence="6 12" id="KW-0999">Mitochondrion inner membrane</keyword>
<dbReference type="Proteomes" id="UP000707071">
    <property type="component" value="Unassembled WGS sequence"/>
</dbReference>
<sequence length="61" mass="7064">MAIAPITGMVKRRLISDLTIGIGSGLIFANIWWYGFHIPRNNLRDDYYAKLEAERIEARKQ</sequence>
<keyword evidence="15" id="KW-1185">Reference proteome</keyword>
<comment type="function">
    <text evidence="12">Component of the cytochrome c oxidase, the last enzyme in the mitochondrial electron transport chain which drives oxidative phosphorylation.</text>
</comment>
<dbReference type="EMBL" id="SRRH01000289">
    <property type="protein sequence ID" value="KAG6292045.1"/>
    <property type="molecule type" value="Genomic_DNA"/>
</dbReference>
<evidence type="ECO:0000256" key="11">
    <source>
        <dbReference type="ARBA" id="ARBA00031091"/>
    </source>
</evidence>